<reference evidence="1" key="1">
    <citation type="submission" date="2019-08" db="EMBL/GenBank/DDBJ databases">
        <title>Genome sequence of Clostridiales bacterium MT110.</title>
        <authorList>
            <person name="Cao J."/>
        </authorList>
    </citation>
    <scope>NUCLEOTIDE SEQUENCE</scope>
    <source>
        <strain evidence="1">MT110</strain>
    </source>
</reference>
<name>A0ACD1AFG0_9FIRM</name>
<sequence length="413" mass="46794">MIDQIGTSFCTGCKMCGDLCPCEAISFATDKRGFWYPVVDPETCIGCGVCIEACPESGKCLFHRDLGGSLRCQWSMNPPTVYAAWVKDNLLRLRSTSGGLFSALAGDCLARGGAVAACRYTEDWKGAFHWVCQTQEELEMLIGSKYFQSDTGGIFREIKSLLDRDVEVLFCGTPCQSAALQSFLGTFYDKLTTVDFVCRGINSPEVYRRYLSELEEKYQSPVKSVHMKNKRLGWESLGFSVRFQNGKEYFRQGKDDAWVRGYLKKSLFTRPSCFSCKYKSLNRISDITIGDFWGIGSVQKEDLFQGISLVIVNSRRGELQFERIKDGIVWERRSLEEAAEGNSSLLMNDLDDEGGKQFYELLETMKVSQAVDVCLKLRFPYLTKKLPSLRTRLPLSQPVQLVRTFCQTVRRKL</sequence>
<evidence type="ECO:0000313" key="1">
    <source>
        <dbReference type="EMBL" id="QOX65170.1"/>
    </source>
</evidence>
<protein>
    <submittedName>
        <fullName evidence="1">4Fe-4S dicluster domain-containing protein</fullName>
    </submittedName>
</protein>
<accession>A0ACD1AFG0</accession>
<gene>
    <name evidence="1" type="ORF">FRZ06_18350</name>
</gene>
<dbReference type="Proteomes" id="UP000594014">
    <property type="component" value="Chromosome"/>
</dbReference>
<proteinExistence type="predicted"/>
<evidence type="ECO:0000313" key="2">
    <source>
        <dbReference type="Proteomes" id="UP000594014"/>
    </source>
</evidence>
<dbReference type="EMBL" id="CP042469">
    <property type="protein sequence ID" value="QOX65170.1"/>
    <property type="molecule type" value="Genomic_DNA"/>
</dbReference>
<organism evidence="1 2">
    <name type="scientific">Anoxybacterium hadale</name>
    <dbReference type="NCBI Taxonomy" id="3408580"/>
    <lineage>
        <taxon>Bacteria</taxon>
        <taxon>Bacillati</taxon>
        <taxon>Bacillota</taxon>
        <taxon>Clostridia</taxon>
        <taxon>Peptostreptococcales</taxon>
        <taxon>Anaerovoracaceae</taxon>
        <taxon>Anoxybacterium</taxon>
    </lineage>
</organism>
<keyword evidence="2" id="KW-1185">Reference proteome</keyword>